<feature type="DNA-binding region" description="H-T-H motif" evidence="4">
    <location>
        <begin position="33"/>
        <end position="52"/>
    </location>
</feature>
<name>A0A7H0IJH2_9ACTN</name>
<feature type="domain" description="HTH tetR-type" evidence="5">
    <location>
        <begin position="10"/>
        <end position="70"/>
    </location>
</feature>
<dbReference type="InterPro" id="IPR001647">
    <property type="entry name" value="HTH_TetR"/>
</dbReference>
<dbReference type="Gene3D" id="1.10.357.10">
    <property type="entry name" value="Tetracycline Repressor, domain 2"/>
    <property type="match status" value="1"/>
</dbReference>
<dbReference type="GO" id="GO:0000976">
    <property type="term" value="F:transcription cis-regulatory region binding"/>
    <property type="evidence" value="ECO:0007669"/>
    <property type="project" value="TreeGrafter"/>
</dbReference>
<proteinExistence type="predicted"/>
<dbReference type="Pfam" id="PF17754">
    <property type="entry name" value="TetR_C_14"/>
    <property type="match status" value="1"/>
</dbReference>
<evidence type="ECO:0000256" key="2">
    <source>
        <dbReference type="ARBA" id="ARBA00023125"/>
    </source>
</evidence>
<keyword evidence="3" id="KW-0804">Transcription</keyword>
<dbReference type="KEGG" id="sroi:IAG44_28235"/>
<dbReference type="Pfam" id="PF00440">
    <property type="entry name" value="TetR_N"/>
    <property type="match status" value="1"/>
</dbReference>
<dbReference type="RefSeq" id="WP_187749884.1">
    <property type="nucleotide sequence ID" value="NZ_CP060828.1"/>
</dbReference>
<protein>
    <submittedName>
        <fullName evidence="6">TetR family transcriptional regulator</fullName>
    </submittedName>
</protein>
<dbReference type="PANTHER" id="PTHR30055">
    <property type="entry name" value="HTH-TYPE TRANSCRIPTIONAL REGULATOR RUTR"/>
    <property type="match status" value="1"/>
</dbReference>
<dbReference type="InterPro" id="IPR009057">
    <property type="entry name" value="Homeodomain-like_sf"/>
</dbReference>
<evidence type="ECO:0000256" key="4">
    <source>
        <dbReference type="PROSITE-ProRule" id="PRU00335"/>
    </source>
</evidence>
<dbReference type="InterPro" id="IPR023772">
    <property type="entry name" value="DNA-bd_HTH_TetR-type_CS"/>
</dbReference>
<dbReference type="GO" id="GO:0003700">
    <property type="term" value="F:DNA-binding transcription factor activity"/>
    <property type="evidence" value="ECO:0007669"/>
    <property type="project" value="TreeGrafter"/>
</dbReference>
<dbReference type="EMBL" id="CP060828">
    <property type="protein sequence ID" value="QNP72938.1"/>
    <property type="molecule type" value="Genomic_DNA"/>
</dbReference>
<dbReference type="AlphaFoldDB" id="A0A7H0IJH2"/>
<keyword evidence="1" id="KW-0805">Transcription regulation</keyword>
<dbReference type="Gene3D" id="1.10.10.60">
    <property type="entry name" value="Homeodomain-like"/>
    <property type="match status" value="1"/>
</dbReference>
<sequence length="208" mass="23413">MPTLRERKKQHTRDALVRAALALFTTQGYEHTTVDEIVAAVEVSQRTFFRYFASKEEVALFVPRVAEDHFVACLRARPPHEPPFEAMGRALRESLGTMDEAIERVVPMELYVHGYRVIEETPALFAAHLRRSAELEELIAGIVAEREGVDLAEDLRPRLVVALFSGVIRVAERGWAHGGSVSLADMRERTALYLDQVGPGLFGTWRES</sequence>
<evidence type="ECO:0000256" key="3">
    <source>
        <dbReference type="ARBA" id="ARBA00023163"/>
    </source>
</evidence>
<gene>
    <name evidence="6" type="ORF">IAG44_28235</name>
</gene>
<accession>A0A7H0IJH2</accession>
<dbReference type="PANTHER" id="PTHR30055:SF238">
    <property type="entry name" value="MYCOFACTOCIN BIOSYNTHESIS TRANSCRIPTIONAL REGULATOR MFTR-RELATED"/>
    <property type="match status" value="1"/>
</dbReference>
<dbReference type="Proteomes" id="UP000516052">
    <property type="component" value="Chromosome"/>
</dbReference>
<dbReference type="PRINTS" id="PR00455">
    <property type="entry name" value="HTHTETR"/>
</dbReference>
<evidence type="ECO:0000313" key="7">
    <source>
        <dbReference type="Proteomes" id="UP000516052"/>
    </source>
</evidence>
<keyword evidence="7" id="KW-1185">Reference proteome</keyword>
<dbReference type="SUPFAM" id="SSF46689">
    <property type="entry name" value="Homeodomain-like"/>
    <property type="match status" value="1"/>
</dbReference>
<dbReference type="PROSITE" id="PS50977">
    <property type="entry name" value="HTH_TETR_2"/>
    <property type="match status" value="1"/>
</dbReference>
<dbReference type="PROSITE" id="PS01081">
    <property type="entry name" value="HTH_TETR_1"/>
    <property type="match status" value="1"/>
</dbReference>
<dbReference type="InterPro" id="IPR050109">
    <property type="entry name" value="HTH-type_TetR-like_transc_reg"/>
</dbReference>
<keyword evidence="2 4" id="KW-0238">DNA-binding</keyword>
<dbReference type="InterPro" id="IPR041347">
    <property type="entry name" value="MftR_C"/>
</dbReference>
<reference evidence="6 7" key="1">
    <citation type="submission" date="2020-08" db="EMBL/GenBank/DDBJ databases">
        <title>A novel species.</title>
        <authorList>
            <person name="Gao J."/>
        </authorList>
    </citation>
    <scope>NUCLEOTIDE SEQUENCE [LARGE SCALE GENOMIC DNA]</scope>
    <source>
        <strain evidence="6 7">CRXT-G-22</strain>
    </source>
</reference>
<evidence type="ECO:0000259" key="5">
    <source>
        <dbReference type="PROSITE" id="PS50977"/>
    </source>
</evidence>
<evidence type="ECO:0000313" key="6">
    <source>
        <dbReference type="EMBL" id="QNP72938.1"/>
    </source>
</evidence>
<evidence type="ECO:0000256" key="1">
    <source>
        <dbReference type="ARBA" id="ARBA00023015"/>
    </source>
</evidence>
<organism evidence="6 7">
    <name type="scientific">Streptomyces roseirectus</name>
    <dbReference type="NCBI Taxonomy" id="2768066"/>
    <lineage>
        <taxon>Bacteria</taxon>
        <taxon>Bacillati</taxon>
        <taxon>Actinomycetota</taxon>
        <taxon>Actinomycetes</taxon>
        <taxon>Kitasatosporales</taxon>
        <taxon>Streptomycetaceae</taxon>
        <taxon>Streptomyces</taxon>
    </lineage>
</organism>